<protein>
    <recommendedName>
        <fullName evidence="5">BRO1 domain-containing protein</fullName>
    </recommendedName>
</protein>
<dbReference type="SMART" id="SM01041">
    <property type="entry name" value="BRO1"/>
    <property type="match status" value="1"/>
</dbReference>
<reference evidence="6" key="2">
    <citation type="submission" date="2025-08" db="UniProtKB">
        <authorList>
            <consortium name="Ensembl"/>
        </authorList>
    </citation>
    <scope>IDENTIFICATION</scope>
</reference>
<evidence type="ECO:0000256" key="1">
    <source>
        <dbReference type="ARBA" id="ARBA00004177"/>
    </source>
</evidence>
<dbReference type="GeneTree" id="ENSGT00940000157687"/>
<dbReference type="GO" id="GO:0032456">
    <property type="term" value="P:endocytic recycling"/>
    <property type="evidence" value="ECO:0007669"/>
    <property type="project" value="TreeGrafter"/>
</dbReference>
<dbReference type="InterPro" id="IPR038499">
    <property type="entry name" value="BRO1_sf"/>
</dbReference>
<dbReference type="InterPro" id="IPR004328">
    <property type="entry name" value="BRO1_dom"/>
</dbReference>
<dbReference type="AlphaFoldDB" id="H2YCD8"/>
<dbReference type="Pfam" id="PF13949">
    <property type="entry name" value="ALIX_LYPXL_bnd"/>
    <property type="match status" value="1"/>
</dbReference>
<comment type="subcellular location">
    <subcellularLocation>
        <location evidence="2">Cytoplasm</location>
    </subcellularLocation>
    <subcellularLocation>
        <location evidence="1">Endosome</location>
    </subcellularLocation>
</comment>
<reference evidence="7" key="1">
    <citation type="submission" date="2003-08" db="EMBL/GenBank/DDBJ databases">
        <authorList>
            <person name="Birren B."/>
            <person name="Nusbaum C."/>
            <person name="Abebe A."/>
            <person name="Abouelleil A."/>
            <person name="Adekoya E."/>
            <person name="Ait-zahra M."/>
            <person name="Allen N."/>
            <person name="Allen T."/>
            <person name="An P."/>
            <person name="Anderson M."/>
            <person name="Anderson S."/>
            <person name="Arachchi H."/>
            <person name="Armbruster J."/>
            <person name="Bachantsang P."/>
            <person name="Baldwin J."/>
            <person name="Barry A."/>
            <person name="Bayul T."/>
            <person name="Blitshsteyn B."/>
            <person name="Bloom T."/>
            <person name="Blye J."/>
            <person name="Boguslavskiy L."/>
            <person name="Borowsky M."/>
            <person name="Boukhgalter B."/>
            <person name="Brunache A."/>
            <person name="Butler J."/>
            <person name="Calixte N."/>
            <person name="Calvo S."/>
            <person name="Camarata J."/>
            <person name="Campo K."/>
            <person name="Chang J."/>
            <person name="Cheshatsang Y."/>
            <person name="Citroen M."/>
            <person name="Collymore A."/>
            <person name="Considine T."/>
            <person name="Cook A."/>
            <person name="Cooke P."/>
            <person name="Corum B."/>
            <person name="Cuomo C."/>
            <person name="David R."/>
            <person name="Dawoe T."/>
            <person name="Degray S."/>
            <person name="Dodge S."/>
            <person name="Dooley K."/>
            <person name="Dorje P."/>
            <person name="Dorjee K."/>
            <person name="Dorris L."/>
            <person name="Duffey N."/>
            <person name="Dupes A."/>
            <person name="Elkins T."/>
            <person name="Engels R."/>
            <person name="Erickson J."/>
            <person name="Farina A."/>
            <person name="Faro S."/>
            <person name="Ferreira P."/>
            <person name="Fischer H."/>
            <person name="Fitzgerald M."/>
            <person name="Foley K."/>
            <person name="Gage D."/>
            <person name="Galagan J."/>
            <person name="Gearin G."/>
            <person name="Gnerre S."/>
            <person name="Gnirke A."/>
            <person name="Goyette A."/>
            <person name="Graham J."/>
            <person name="Grandbois E."/>
            <person name="Gyaltsen K."/>
            <person name="Hafez N."/>
            <person name="Hagopian D."/>
            <person name="Hagos B."/>
            <person name="Hall J."/>
            <person name="Hatcher B."/>
            <person name="Heller A."/>
            <person name="Higgins H."/>
            <person name="Honan T."/>
            <person name="Horn A."/>
            <person name="Houde N."/>
            <person name="Hughes L."/>
            <person name="Hulme W."/>
            <person name="Husby E."/>
            <person name="Iliev I."/>
            <person name="Jaffe D."/>
            <person name="Jones C."/>
            <person name="Kamal M."/>
            <person name="Kamat A."/>
            <person name="Kamvysselis M."/>
            <person name="Karlsson E."/>
            <person name="Kells C."/>
            <person name="Kieu A."/>
            <person name="Kisner P."/>
            <person name="Kodira C."/>
            <person name="Kulbokas E."/>
            <person name="Labutti K."/>
            <person name="Lama D."/>
            <person name="Landers T."/>
            <person name="Leger J."/>
            <person name="Levine S."/>
            <person name="Lewis D."/>
            <person name="Lewis T."/>
            <person name="Lindblad-toh K."/>
            <person name="Liu X."/>
            <person name="Lokyitsang T."/>
            <person name="Lokyitsang Y."/>
            <person name="Lucien O."/>
            <person name="Lui A."/>
            <person name="Ma L.J."/>
            <person name="Mabbitt R."/>
            <person name="Macdonald J."/>
            <person name="Maclean C."/>
            <person name="Major J."/>
            <person name="Manning J."/>
            <person name="Marabella R."/>
            <person name="Maru K."/>
            <person name="Matthews C."/>
            <person name="Mauceli E."/>
            <person name="Mccarthy M."/>
            <person name="Mcdonough S."/>
            <person name="Mcghee T."/>
            <person name="Meldrim J."/>
            <person name="Meneus L."/>
            <person name="Mesirov J."/>
            <person name="Mihalev A."/>
            <person name="Mihova T."/>
            <person name="Mikkelsen T."/>
            <person name="Mlenga V."/>
            <person name="Moru K."/>
            <person name="Mozes J."/>
            <person name="Mulrain L."/>
            <person name="Munson G."/>
            <person name="Naylor J."/>
            <person name="Newes C."/>
            <person name="Nguyen C."/>
            <person name="Nguyen N."/>
            <person name="Nguyen T."/>
            <person name="Nicol R."/>
            <person name="Nielsen C."/>
            <person name="Nizzari M."/>
            <person name="Norbu C."/>
            <person name="Norbu N."/>
            <person name="O'donnell P."/>
            <person name="Okoawo O."/>
            <person name="O'leary S."/>
            <person name="Omotosho B."/>
            <person name="O'neill K."/>
            <person name="Osman S."/>
            <person name="Parker S."/>
            <person name="Perrin D."/>
            <person name="Phunkhang P."/>
            <person name="Piqani B."/>
            <person name="Purcell S."/>
            <person name="Rachupka T."/>
            <person name="Ramasamy U."/>
            <person name="Rameau R."/>
            <person name="Ray V."/>
            <person name="Raymond C."/>
            <person name="Retta R."/>
            <person name="Richardson S."/>
            <person name="Rise C."/>
            <person name="Rodriguez J."/>
            <person name="Rogers J."/>
            <person name="Rogov P."/>
            <person name="Rutman M."/>
            <person name="Schupbach R."/>
            <person name="Seaman C."/>
            <person name="Settipalli S."/>
            <person name="Sharpe T."/>
            <person name="Sheridan J."/>
            <person name="Sherpa N."/>
            <person name="Shi J."/>
            <person name="Smirnov S."/>
            <person name="Smith C."/>
            <person name="Sougnez C."/>
            <person name="Spencer B."/>
            <person name="Stalker J."/>
            <person name="Stange-thomann N."/>
            <person name="Stavropoulos S."/>
            <person name="Stetson K."/>
            <person name="Stone C."/>
            <person name="Stone S."/>
            <person name="Stubbs M."/>
            <person name="Talamas J."/>
            <person name="Tchuinga P."/>
            <person name="Tenzing P."/>
            <person name="Tesfaye S."/>
            <person name="Theodore J."/>
            <person name="Thoulutsang Y."/>
            <person name="Topham K."/>
            <person name="Towey S."/>
            <person name="Tsamla T."/>
            <person name="Tsomo N."/>
            <person name="Vallee D."/>
            <person name="Vassiliev H."/>
            <person name="Venkataraman V."/>
            <person name="Vinson J."/>
            <person name="Vo A."/>
            <person name="Wade C."/>
            <person name="Wang S."/>
            <person name="Wangchuk T."/>
            <person name="Wangdi T."/>
            <person name="Whittaker C."/>
            <person name="Wilkinson J."/>
            <person name="Wu Y."/>
            <person name="Wyman D."/>
            <person name="Yadav S."/>
            <person name="Yang S."/>
            <person name="Yang X."/>
            <person name="Yeager S."/>
            <person name="Yee E."/>
            <person name="Young G."/>
            <person name="Zainoun J."/>
            <person name="Zembeck L."/>
            <person name="Zimmer A."/>
            <person name="Zody M."/>
            <person name="Lander E."/>
        </authorList>
    </citation>
    <scope>NUCLEOTIDE SEQUENCE [LARGE SCALE GENOMIC DNA]</scope>
</reference>
<dbReference type="PANTHER" id="PTHR23030:SF30">
    <property type="entry name" value="TYROSINE-PROTEIN PHOSPHATASE NON-RECEPTOR TYPE 23"/>
    <property type="match status" value="1"/>
</dbReference>
<dbReference type="Gene3D" id="1.20.140.50">
    <property type="entry name" value="alix/aip1 like domains"/>
    <property type="match status" value="1"/>
</dbReference>
<sequence length="574" mass="65325">MEAVPRLPMLKVNMKDNQEYSGWFYLPFFLNHIRECYSDDPEKYRDCIAKFLELHLAAYKVIPAPDFDGCNTLKKYFGQLHYMQSRFPFYLQTCVGKQPLNSFFITLTWSLSMRTLIKKDACHSLSGACHSILGQMDNRVSEEGTKTSCVHFQCSAGMFQYLSNNLDTTLSYDSSQLMLKLMINTMLVRKSVFLSGRWCFNKLDNIIHRAKDRNVYWEKSMQDNRKDSIVAKISQQVVDYYKVALTSLNSAEAKDIMGDSLNKSWLKLVSFKTAFYAAVARYYAGCSSWDQERYGEGVGYLVSALQYYEQAVKAAKSLKGDVKNQVEKALKYSSDIFNGRYNGAKKDNEFIYHERVVDAALLPDIKGASLVKALPFEPSNQMVTGPDIFAKLIPMEAHLVASSYSEEKAKLLRPIVTEQDEKDAILEQYKQSIELDPDKLIKLDDADQLDPVLIEHCASLSVDQTPITKLTSSMKELSDLYMDVETVIEETIEIIEDEELETNQVKDVCGKTVDSSDEVSKIKADLEVCKDVHKEAWKINDDLSTAMKVHIANLRTVSRGLDAVRKECQLMDIA</sequence>
<keyword evidence="4" id="KW-0967">Endosome</keyword>
<keyword evidence="3" id="KW-0963">Cytoplasm</keyword>
<reference evidence="6" key="3">
    <citation type="submission" date="2025-09" db="UniProtKB">
        <authorList>
            <consortium name="Ensembl"/>
        </authorList>
    </citation>
    <scope>IDENTIFICATION</scope>
</reference>
<accession>H2YCD8</accession>
<proteinExistence type="predicted"/>
<evidence type="ECO:0000259" key="5">
    <source>
        <dbReference type="PROSITE" id="PS51180"/>
    </source>
</evidence>
<dbReference type="InterPro" id="IPR025304">
    <property type="entry name" value="ALIX_V_dom"/>
</dbReference>
<organism evidence="6 7">
    <name type="scientific">Ciona savignyi</name>
    <name type="common">Pacific transparent sea squirt</name>
    <dbReference type="NCBI Taxonomy" id="51511"/>
    <lineage>
        <taxon>Eukaryota</taxon>
        <taxon>Metazoa</taxon>
        <taxon>Chordata</taxon>
        <taxon>Tunicata</taxon>
        <taxon>Ascidiacea</taxon>
        <taxon>Phlebobranchia</taxon>
        <taxon>Cionidae</taxon>
        <taxon>Ciona</taxon>
    </lineage>
</organism>
<keyword evidence="7" id="KW-1185">Reference proteome</keyword>
<evidence type="ECO:0000256" key="2">
    <source>
        <dbReference type="ARBA" id="ARBA00004496"/>
    </source>
</evidence>
<evidence type="ECO:0000256" key="4">
    <source>
        <dbReference type="ARBA" id="ARBA00022753"/>
    </source>
</evidence>
<name>H2YCD8_CIOSA</name>
<dbReference type="HOGENOM" id="CLU_007181_3_0_1"/>
<evidence type="ECO:0000313" key="6">
    <source>
        <dbReference type="Ensembl" id="ENSCSAVP00000002986.1"/>
    </source>
</evidence>
<evidence type="ECO:0000256" key="3">
    <source>
        <dbReference type="ARBA" id="ARBA00022490"/>
    </source>
</evidence>
<dbReference type="Proteomes" id="UP000007875">
    <property type="component" value="Unassembled WGS sequence"/>
</dbReference>
<evidence type="ECO:0000313" key="7">
    <source>
        <dbReference type="Proteomes" id="UP000007875"/>
    </source>
</evidence>
<dbReference type="GO" id="GO:0043328">
    <property type="term" value="P:protein transport to vacuole involved in ubiquitin-dependent protein catabolic process via the multivesicular body sorting pathway"/>
    <property type="evidence" value="ECO:0007669"/>
    <property type="project" value="TreeGrafter"/>
</dbReference>
<dbReference type="PROSITE" id="PS51180">
    <property type="entry name" value="BRO1"/>
    <property type="match status" value="1"/>
</dbReference>
<dbReference type="Ensembl" id="ENSCSAVT00000003031.1">
    <property type="protein sequence ID" value="ENSCSAVP00000002986.1"/>
    <property type="gene ID" value="ENSCSAVG00000001781.1"/>
</dbReference>
<dbReference type="GO" id="GO:0045022">
    <property type="term" value="P:early endosome to late endosome transport"/>
    <property type="evidence" value="ECO:0007669"/>
    <property type="project" value="TreeGrafter"/>
</dbReference>
<dbReference type="Gene3D" id="1.25.40.280">
    <property type="entry name" value="alix/aip1 like domains"/>
    <property type="match status" value="1"/>
</dbReference>
<dbReference type="GO" id="GO:0005768">
    <property type="term" value="C:endosome"/>
    <property type="evidence" value="ECO:0007669"/>
    <property type="project" value="UniProtKB-SubCell"/>
</dbReference>
<dbReference type="Pfam" id="PF03097">
    <property type="entry name" value="BRO1"/>
    <property type="match status" value="1"/>
</dbReference>
<feature type="domain" description="BRO1" evidence="5">
    <location>
        <begin position="8"/>
        <end position="426"/>
    </location>
</feature>
<dbReference type="PANTHER" id="PTHR23030">
    <property type="entry name" value="PCD6 INTERACTING PROTEIN-RELATED"/>
    <property type="match status" value="1"/>
</dbReference>